<dbReference type="HOGENOM" id="CLU_028104_2_1_9"/>
<keyword evidence="10" id="KW-0573">Peptidoglycan synthesis</keyword>
<feature type="domain" description="Mur ligase N-terminal catalytic" evidence="15">
    <location>
        <begin position="8"/>
        <end position="104"/>
    </location>
</feature>
<dbReference type="Gene3D" id="3.40.50.720">
    <property type="entry name" value="NAD(P)-binding Rossmann-like Domain"/>
    <property type="match status" value="1"/>
</dbReference>
<dbReference type="Gene3D" id="3.90.190.20">
    <property type="entry name" value="Mur ligase, C-terminal domain"/>
    <property type="match status" value="1"/>
</dbReference>
<dbReference type="SUPFAM" id="SSF51984">
    <property type="entry name" value="MurCD N-terminal domain"/>
    <property type="match status" value="1"/>
</dbReference>
<dbReference type="Pfam" id="PF02875">
    <property type="entry name" value="Mur_ligase_C"/>
    <property type="match status" value="1"/>
</dbReference>
<keyword evidence="7" id="KW-0547">Nucleotide-binding</keyword>
<comment type="subcellular location">
    <subcellularLocation>
        <location evidence="1">Cytoplasm</location>
    </subcellularLocation>
</comment>
<dbReference type="GO" id="GO:0051301">
    <property type="term" value="P:cell division"/>
    <property type="evidence" value="ECO:0007669"/>
    <property type="project" value="UniProtKB-KW"/>
</dbReference>
<comment type="catalytic activity">
    <reaction evidence="13">
        <text>UDP-N-acetyl-alpha-D-muramate + L-alanine + ATP = UDP-N-acetyl-alpha-D-muramoyl-L-alanine + ADP + phosphate + H(+)</text>
        <dbReference type="Rhea" id="RHEA:23372"/>
        <dbReference type="ChEBI" id="CHEBI:15378"/>
        <dbReference type="ChEBI" id="CHEBI:30616"/>
        <dbReference type="ChEBI" id="CHEBI:43474"/>
        <dbReference type="ChEBI" id="CHEBI:57972"/>
        <dbReference type="ChEBI" id="CHEBI:70757"/>
        <dbReference type="ChEBI" id="CHEBI:83898"/>
        <dbReference type="ChEBI" id="CHEBI:456216"/>
        <dbReference type="EC" id="6.3.2.8"/>
    </reaction>
</comment>
<dbReference type="OrthoDB" id="9804126at2"/>
<evidence type="ECO:0000259" key="17">
    <source>
        <dbReference type="Pfam" id="PF08245"/>
    </source>
</evidence>
<sequence length="451" mass="49763">MVQWQGRYHFMAVGGMGMSALAKILAQRGISVSGCDVQPHFMTKADLSACGVTLFTGHDPKHLQDADFVVYSSAIKPDNEEFRAALDEHIPVLHRSEILADLLDEGLSVAVTGTHGKSSTTGFIAQGLELLGFDPTFIGGAVVNPLGGNAKLGSGPVIGEVDESDGSLVRIPASVKVVLNLDDDHLPFYGTMENLAATVHRFILGRPHNSIAVLNYNDPLLRGMDYSSRRVHWCGFGSPDIRIDALELEGVNPKISVCYEGKQFTILNDEIFGKHNGLNLAMAFSVLVAMGINPNSAAKVLEEVQTPRRRQQILGSVNGTSVMVDIALHPTELKALREVFESSKRRVLLIFQPHRYSRYKLLFKDFVEELSLWSDVVITEIYPSDEPVEDTSSYPLYEEIGSRNKFFYSDKEKLFQDLPNIMNGYDIVLFAGLGSIGNWAEEFYTENSTKS</sequence>
<dbReference type="Pfam" id="PF01225">
    <property type="entry name" value="Mur_ligase"/>
    <property type="match status" value="1"/>
</dbReference>
<evidence type="ECO:0000256" key="4">
    <source>
        <dbReference type="ARBA" id="ARBA00022490"/>
    </source>
</evidence>
<name>B5Y8P9_COPPD</name>
<dbReference type="KEGG" id="cpo:COPRO5265_0799"/>
<keyword evidence="5 18" id="KW-0436">Ligase</keyword>
<dbReference type="InterPro" id="IPR050061">
    <property type="entry name" value="MurCDEF_pg_biosynth"/>
</dbReference>
<dbReference type="EMBL" id="CP001145">
    <property type="protein sequence ID" value="ACI17244.1"/>
    <property type="molecule type" value="Genomic_DNA"/>
</dbReference>
<dbReference type="eggNOG" id="COG0773">
    <property type="taxonomic scope" value="Bacteria"/>
</dbReference>
<evidence type="ECO:0000256" key="3">
    <source>
        <dbReference type="ARBA" id="ARBA00012211"/>
    </source>
</evidence>
<evidence type="ECO:0000256" key="13">
    <source>
        <dbReference type="ARBA" id="ARBA00047833"/>
    </source>
</evidence>
<dbReference type="GO" id="GO:0005737">
    <property type="term" value="C:cytoplasm"/>
    <property type="evidence" value="ECO:0007669"/>
    <property type="project" value="UniProtKB-SubCell"/>
</dbReference>
<evidence type="ECO:0000256" key="10">
    <source>
        <dbReference type="ARBA" id="ARBA00022984"/>
    </source>
</evidence>
<gene>
    <name evidence="18" type="primary">murC</name>
    <name evidence="18" type="ordered locus">COPRO5265_0799</name>
</gene>
<keyword evidence="11" id="KW-0131">Cell cycle</keyword>
<evidence type="ECO:0000256" key="9">
    <source>
        <dbReference type="ARBA" id="ARBA00022960"/>
    </source>
</evidence>
<evidence type="ECO:0000256" key="8">
    <source>
        <dbReference type="ARBA" id="ARBA00022840"/>
    </source>
</evidence>
<dbReference type="GO" id="GO:0071555">
    <property type="term" value="P:cell wall organization"/>
    <property type="evidence" value="ECO:0007669"/>
    <property type="project" value="UniProtKB-KW"/>
</dbReference>
<dbReference type="STRING" id="309798.COPRO5265_0799"/>
<evidence type="ECO:0000256" key="12">
    <source>
        <dbReference type="ARBA" id="ARBA00023316"/>
    </source>
</evidence>
<accession>B5Y8P9</accession>
<reference evidence="18" key="2">
    <citation type="journal article" date="2014" name="Genome Announc.">
        <title>Complete Genome Sequence of Coprothermobacter proteolyticus DSM 5265.</title>
        <authorList>
            <person name="Alexiev A."/>
            <person name="Coil D.A."/>
            <person name="Badger J.H."/>
            <person name="Enticknap J."/>
            <person name="Ward N."/>
            <person name="Robb F.T."/>
            <person name="Eisen J.A."/>
        </authorList>
    </citation>
    <scope>NUCLEOTIDE SEQUENCE [LARGE SCALE GENOMIC DNA]</scope>
    <source>
        <strain evidence="18">DSM 5265</strain>
    </source>
</reference>
<protein>
    <recommendedName>
        <fullName evidence="3 14">UDP-N-acetylmuramate--L-alanine ligase</fullName>
        <ecNumber evidence="3 14">6.3.2.8</ecNumber>
    </recommendedName>
</protein>
<keyword evidence="4" id="KW-0963">Cytoplasm</keyword>
<keyword evidence="9" id="KW-0133">Cell shape</keyword>
<evidence type="ECO:0000259" key="15">
    <source>
        <dbReference type="Pfam" id="PF01225"/>
    </source>
</evidence>
<feature type="domain" description="Mur ligase central" evidence="17">
    <location>
        <begin position="111"/>
        <end position="286"/>
    </location>
</feature>
<dbReference type="UniPathway" id="UPA00219"/>
<dbReference type="RefSeq" id="WP_012543896.1">
    <property type="nucleotide sequence ID" value="NC_011295.1"/>
</dbReference>
<evidence type="ECO:0000256" key="6">
    <source>
        <dbReference type="ARBA" id="ARBA00022618"/>
    </source>
</evidence>
<evidence type="ECO:0000259" key="16">
    <source>
        <dbReference type="Pfam" id="PF02875"/>
    </source>
</evidence>
<dbReference type="PANTHER" id="PTHR43445">
    <property type="entry name" value="UDP-N-ACETYLMURAMATE--L-ALANINE LIGASE-RELATED"/>
    <property type="match status" value="1"/>
</dbReference>
<dbReference type="Proteomes" id="UP000001732">
    <property type="component" value="Chromosome"/>
</dbReference>
<dbReference type="InterPro" id="IPR005758">
    <property type="entry name" value="UDP-N-AcMur_Ala_ligase_MurC"/>
</dbReference>
<evidence type="ECO:0000256" key="11">
    <source>
        <dbReference type="ARBA" id="ARBA00023306"/>
    </source>
</evidence>
<evidence type="ECO:0000256" key="14">
    <source>
        <dbReference type="NCBIfam" id="TIGR01082"/>
    </source>
</evidence>
<dbReference type="Pfam" id="PF08245">
    <property type="entry name" value="Mur_ligase_M"/>
    <property type="match status" value="1"/>
</dbReference>
<evidence type="ECO:0000313" key="19">
    <source>
        <dbReference type="Proteomes" id="UP000001732"/>
    </source>
</evidence>
<keyword evidence="6" id="KW-0132">Cell division</keyword>
<evidence type="ECO:0000256" key="7">
    <source>
        <dbReference type="ARBA" id="ARBA00022741"/>
    </source>
</evidence>
<dbReference type="PANTHER" id="PTHR43445:SF3">
    <property type="entry name" value="UDP-N-ACETYLMURAMATE--L-ALANINE LIGASE"/>
    <property type="match status" value="1"/>
</dbReference>
<dbReference type="GO" id="GO:0009252">
    <property type="term" value="P:peptidoglycan biosynthetic process"/>
    <property type="evidence" value="ECO:0007669"/>
    <property type="project" value="UniProtKB-UniRule"/>
</dbReference>
<dbReference type="AlphaFoldDB" id="B5Y8P9"/>
<reference evidence="18" key="1">
    <citation type="submission" date="2008-08" db="EMBL/GenBank/DDBJ databases">
        <authorList>
            <person name="Dodson R.J."/>
            <person name="Durkin A.S."/>
            <person name="Wu M."/>
            <person name="Eisen J."/>
            <person name="Sutton G."/>
        </authorList>
    </citation>
    <scope>NUCLEOTIDE SEQUENCE</scope>
    <source>
        <strain evidence="18">DSM 5265</strain>
    </source>
</reference>
<dbReference type="Gene3D" id="3.40.1190.10">
    <property type="entry name" value="Mur-like, catalytic domain"/>
    <property type="match status" value="1"/>
</dbReference>
<dbReference type="EC" id="6.3.2.8" evidence="3 14"/>
<dbReference type="GO" id="GO:0008763">
    <property type="term" value="F:UDP-N-acetylmuramate-L-alanine ligase activity"/>
    <property type="evidence" value="ECO:0007669"/>
    <property type="project" value="UniProtKB-UniRule"/>
</dbReference>
<keyword evidence="12" id="KW-0961">Cell wall biogenesis/degradation</keyword>
<feature type="domain" description="Mur ligase C-terminal" evidence="16">
    <location>
        <begin position="309"/>
        <end position="432"/>
    </location>
</feature>
<keyword evidence="8" id="KW-0067">ATP-binding</keyword>
<dbReference type="InterPro" id="IPR004101">
    <property type="entry name" value="Mur_ligase_C"/>
</dbReference>
<proteinExistence type="predicted"/>
<dbReference type="SUPFAM" id="SSF53623">
    <property type="entry name" value="MurD-like peptide ligases, catalytic domain"/>
    <property type="match status" value="1"/>
</dbReference>
<evidence type="ECO:0000256" key="5">
    <source>
        <dbReference type="ARBA" id="ARBA00022598"/>
    </source>
</evidence>
<comment type="pathway">
    <text evidence="2">Cell wall biogenesis; peptidoglycan biosynthesis.</text>
</comment>
<dbReference type="NCBIfam" id="TIGR01082">
    <property type="entry name" value="murC"/>
    <property type="match status" value="1"/>
</dbReference>
<evidence type="ECO:0000313" key="18">
    <source>
        <dbReference type="EMBL" id="ACI17244.1"/>
    </source>
</evidence>
<dbReference type="InterPro" id="IPR036565">
    <property type="entry name" value="Mur-like_cat_sf"/>
</dbReference>
<evidence type="ECO:0000256" key="2">
    <source>
        <dbReference type="ARBA" id="ARBA00004752"/>
    </source>
</evidence>
<dbReference type="InterPro" id="IPR000713">
    <property type="entry name" value="Mur_ligase_N"/>
</dbReference>
<dbReference type="InterPro" id="IPR013221">
    <property type="entry name" value="Mur_ligase_cen"/>
</dbReference>
<evidence type="ECO:0000256" key="1">
    <source>
        <dbReference type="ARBA" id="ARBA00004496"/>
    </source>
</evidence>
<keyword evidence="19" id="KW-1185">Reference proteome</keyword>
<organism evidence="18 19">
    <name type="scientific">Coprothermobacter proteolyticus (strain ATCC 35245 / DSM 5265 / OCM 4 / BT)</name>
    <dbReference type="NCBI Taxonomy" id="309798"/>
    <lineage>
        <taxon>Bacteria</taxon>
        <taxon>Pseudomonadati</taxon>
        <taxon>Coprothermobacterota</taxon>
        <taxon>Coprothermobacteria</taxon>
        <taxon>Coprothermobacterales</taxon>
        <taxon>Coprothermobacteraceae</taxon>
        <taxon>Coprothermobacter</taxon>
    </lineage>
</organism>
<dbReference type="GO" id="GO:0008360">
    <property type="term" value="P:regulation of cell shape"/>
    <property type="evidence" value="ECO:0007669"/>
    <property type="project" value="UniProtKB-KW"/>
</dbReference>
<dbReference type="SUPFAM" id="SSF53244">
    <property type="entry name" value="MurD-like peptide ligases, peptide-binding domain"/>
    <property type="match status" value="1"/>
</dbReference>
<dbReference type="GO" id="GO:0005524">
    <property type="term" value="F:ATP binding"/>
    <property type="evidence" value="ECO:0007669"/>
    <property type="project" value="UniProtKB-KW"/>
</dbReference>
<dbReference type="InterPro" id="IPR036615">
    <property type="entry name" value="Mur_ligase_C_dom_sf"/>
</dbReference>